<dbReference type="SUPFAM" id="SSF51419">
    <property type="entry name" value="PLP-binding barrel"/>
    <property type="match status" value="1"/>
</dbReference>
<comment type="similarity">
    <text evidence="2 4">Belongs to the pyridoxal phosphate-binding protein YggS/PROSC family.</text>
</comment>
<name>A0ABC8T3C2_9AQUA</name>
<dbReference type="NCBIfam" id="TIGR00044">
    <property type="entry name" value="YggS family pyridoxal phosphate-dependent enzyme"/>
    <property type="match status" value="1"/>
</dbReference>
<dbReference type="PANTHER" id="PTHR10146:SF14">
    <property type="entry name" value="PYRIDOXAL PHOSPHATE HOMEOSTASIS PROTEIN"/>
    <property type="match status" value="1"/>
</dbReference>
<evidence type="ECO:0000256" key="3">
    <source>
        <dbReference type="PIRSR" id="PIRSR004848-1"/>
    </source>
</evidence>
<dbReference type="EMBL" id="CAUOFW020004114">
    <property type="protein sequence ID" value="CAK9163921.1"/>
    <property type="molecule type" value="Genomic_DNA"/>
</dbReference>
<evidence type="ECO:0000256" key="1">
    <source>
        <dbReference type="ARBA" id="ARBA00022898"/>
    </source>
</evidence>
<evidence type="ECO:0000256" key="2">
    <source>
        <dbReference type="HAMAP-Rule" id="MF_03225"/>
    </source>
</evidence>
<dbReference type="GO" id="GO:0030170">
    <property type="term" value="F:pyridoxal phosphate binding"/>
    <property type="evidence" value="ECO:0007669"/>
    <property type="project" value="UniProtKB-UniRule"/>
</dbReference>
<dbReference type="InterPro" id="IPR029066">
    <property type="entry name" value="PLP-binding_barrel"/>
</dbReference>
<keyword evidence="1 2" id="KW-0663">Pyridoxal phosphate</keyword>
<organism evidence="6 7">
    <name type="scientific">Ilex paraguariensis</name>
    <name type="common">yerba mate</name>
    <dbReference type="NCBI Taxonomy" id="185542"/>
    <lineage>
        <taxon>Eukaryota</taxon>
        <taxon>Viridiplantae</taxon>
        <taxon>Streptophyta</taxon>
        <taxon>Embryophyta</taxon>
        <taxon>Tracheophyta</taxon>
        <taxon>Spermatophyta</taxon>
        <taxon>Magnoliopsida</taxon>
        <taxon>eudicotyledons</taxon>
        <taxon>Gunneridae</taxon>
        <taxon>Pentapetalae</taxon>
        <taxon>asterids</taxon>
        <taxon>campanulids</taxon>
        <taxon>Aquifoliales</taxon>
        <taxon>Aquifoliaceae</taxon>
        <taxon>Ilex</taxon>
    </lineage>
</organism>
<dbReference type="FunFam" id="3.20.20.10:FF:000014">
    <property type="entry name" value="Pyridoxal phosphate homeostasis protein"/>
    <property type="match status" value="1"/>
</dbReference>
<dbReference type="PROSITE" id="PS01211">
    <property type="entry name" value="UPF0001"/>
    <property type="match status" value="1"/>
</dbReference>
<dbReference type="Gene3D" id="3.20.20.10">
    <property type="entry name" value="Alanine racemase"/>
    <property type="match status" value="1"/>
</dbReference>
<evidence type="ECO:0000259" key="5">
    <source>
        <dbReference type="Pfam" id="PF01168"/>
    </source>
</evidence>
<dbReference type="AlphaFoldDB" id="A0ABC8T3C2"/>
<reference evidence="6 7" key="1">
    <citation type="submission" date="2024-02" db="EMBL/GenBank/DDBJ databases">
        <authorList>
            <person name="Vignale AGUSTIN F."/>
            <person name="Sosa J E."/>
            <person name="Modenutti C."/>
        </authorList>
    </citation>
    <scope>NUCLEOTIDE SEQUENCE [LARGE SCALE GENOMIC DNA]</scope>
</reference>
<evidence type="ECO:0000313" key="7">
    <source>
        <dbReference type="Proteomes" id="UP001642360"/>
    </source>
</evidence>
<dbReference type="CDD" id="cd06822">
    <property type="entry name" value="PLPDE_III_YBL036c_euk"/>
    <property type="match status" value="1"/>
</dbReference>
<dbReference type="Proteomes" id="UP001642360">
    <property type="component" value="Unassembled WGS sequence"/>
</dbReference>
<dbReference type="PANTHER" id="PTHR10146">
    <property type="entry name" value="PROLINE SYNTHETASE CO-TRANSCRIBED BACTERIAL HOMOLOG PROTEIN"/>
    <property type="match status" value="1"/>
</dbReference>
<evidence type="ECO:0000313" key="6">
    <source>
        <dbReference type="EMBL" id="CAK9163921.1"/>
    </source>
</evidence>
<dbReference type="PIRSF" id="PIRSF004848">
    <property type="entry name" value="YBL036c_PLPDEIII"/>
    <property type="match status" value="1"/>
</dbReference>
<comment type="cofactor">
    <cofactor evidence="3">
        <name>pyridoxal 5'-phosphate</name>
        <dbReference type="ChEBI" id="CHEBI:597326"/>
    </cofactor>
</comment>
<feature type="domain" description="Alanine racemase N-terminal" evidence="5">
    <location>
        <begin position="14"/>
        <end position="236"/>
    </location>
</feature>
<dbReference type="InterPro" id="IPR011078">
    <property type="entry name" value="PyrdxlP_homeostasis"/>
</dbReference>
<dbReference type="Pfam" id="PF01168">
    <property type="entry name" value="Ala_racemase_N"/>
    <property type="match status" value="1"/>
</dbReference>
<comment type="function">
    <text evidence="2">Pyridoxal 5'-phosphate (PLP)-binding protein, which may be involved in intracellular homeostatic regulation of pyridoxal 5'-phosphate (PLP), the active form of vitamin B6.</text>
</comment>
<comment type="caution">
    <text evidence="6">The sequence shown here is derived from an EMBL/GenBank/DDBJ whole genome shotgun (WGS) entry which is preliminary data.</text>
</comment>
<keyword evidence="7" id="KW-1185">Reference proteome</keyword>
<evidence type="ECO:0000256" key="4">
    <source>
        <dbReference type="RuleBase" id="RU004514"/>
    </source>
</evidence>
<dbReference type="InterPro" id="IPR001608">
    <property type="entry name" value="Ala_racemase_N"/>
</dbReference>
<protein>
    <recommendedName>
        <fullName evidence="2">Pyridoxal phosphate homeostasis protein</fullName>
        <shortName evidence="2">PLP homeostasis protein</shortName>
    </recommendedName>
</protein>
<dbReference type="HAMAP" id="MF_02087">
    <property type="entry name" value="PLP_homeostasis"/>
    <property type="match status" value="1"/>
</dbReference>
<proteinExistence type="inferred from homology"/>
<accession>A0ABC8T3C2</accession>
<gene>
    <name evidence="6" type="ORF">ILEXP_LOCUS32992</name>
</gene>
<feature type="modified residue" description="N6-(pyridoxal phosphate)lysine" evidence="2 3">
    <location>
        <position position="42"/>
    </location>
</feature>
<sequence length="243" mass="26278">MAAPAVEGAAVTALRALLHRVRQAAERSGRRADDVRLVAVSKTKPISLIRQVYDAGHRCFGENYVQEFVDKAPQLPEDIEWHFVGHLQSNKVKSLLAAVPNLAMVEGVDNEKIANHLDCAVSSIGRKPLKVLVQVNTSGEASKSGVEPSACVDLVKHVKLGCPNLEFSGLMTIGMPDYTSTPENFKVLLNCRAEACKAIGMAVDQCELSMGMSGDFELAIEMGSSNVRVGSTIFGPREYPKKQ</sequence>